<accession>A0ABU6VTW4</accession>
<reference evidence="1 2" key="1">
    <citation type="journal article" date="2023" name="Plants (Basel)">
        <title>Bridging the Gap: Combining Genomics and Transcriptomics Approaches to Understand Stylosanthes scabra, an Orphan Legume from the Brazilian Caatinga.</title>
        <authorList>
            <person name="Ferreira-Neto J.R.C."/>
            <person name="da Silva M.D."/>
            <person name="Binneck E."/>
            <person name="de Melo N.F."/>
            <person name="da Silva R.H."/>
            <person name="de Melo A.L.T.M."/>
            <person name="Pandolfi V."/>
            <person name="Bustamante F.O."/>
            <person name="Brasileiro-Vidal A.C."/>
            <person name="Benko-Iseppon A.M."/>
        </authorList>
    </citation>
    <scope>NUCLEOTIDE SEQUENCE [LARGE SCALE GENOMIC DNA]</scope>
    <source>
        <tissue evidence="1">Leaves</tissue>
    </source>
</reference>
<comment type="caution">
    <text evidence="1">The sequence shown here is derived from an EMBL/GenBank/DDBJ whole genome shotgun (WGS) entry which is preliminary data.</text>
</comment>
<gene>
    <name evidence="1" type="ORF">PIB30_088532</name>
</gene>
<name>A0ABU6VTW4_9FABA</name>
<organism evidence="1 2">
    <name type="scientific">Stylosanthes scabra</name>
    <dbReference type="NCBI Taxonomy" id="79078"/>
    <lineage>
        <taxon>Eukaryota</taxon>
        <taxon>Viridiplantae</taxon>
        <taxon>Streptophyta</taxon>
        <taxon>Embryophyta</taxon>
        <taxon>Tracheophyta</taxon>
        <taxon>Spermatophyta</taxon>
        <taxon>Magnoliopsida</taxon>
        <taxon>eudicotyledons</taxon>
        <taxon>Gunneridae</taxon>
        <taxon>Pentapetalae</taxon>
        <taxon>rosids</taxon>
        <taxon>fabids</taxon>
        <taxon>Fabales</taxon>
        <taxon>Fabaceae</taxon>
        <taxon>Papilionoideae</taxon>
        <taxon>50 kb inversion clade</taxon>
        <taxon>dalbergioids sensu lato</taxon>
        <taxon>Dalbergieae</taxon>
        <taxon>Pterocarpus clade</taxon>
        <taxon>Stylosanthes</taxon>
    </lineage>
</organism>
<dbReference type="EMBL" id="JASCZI010152645">
    <property type="protein sequence ID" value="MED6176474.1"/>
    <property type="molecule type" value="Genomic_DNA"/>
</dbReference>
<proteinExistence type="predicted"/>
<evidence type="ECO:0000313" key="2">
    <source>
        <dbReference type="Proteomes" id="UP001341840"/>
    </source>
</evidence>
<keyword evidence="2" id="KW-1185">Reference proteome</keyword>
<protein>
    <submittedName>
        <fullName evidence="1">Uncharacterized protein</fullName>
    </submittedName>
</protein>
<evidence type="ECO:0000313" key="1">
    <source>
        <dbReference type="EMBL" id="MED6176474.1"/>
    </source>
</evidence>
<dbReference type="Proteomes" id="UP001341840">
    <property type="component" value="Unassembled WGS sequence"/>
</dbReference>
<sequence>MLLVVPRRRVELPRNTNVAEETRNWMFFVPVPLGVVDAEAVPQGGAAALEEAAALGGTGSFLLNQLPWVWANIVPHYDAAPFMHDAPASSNAAALPYGTASASTTVVPCGTVTRKSSAAPSPAALMFLGNSILPLRHY</sequence>